<dbReference type="OrthoDB" id="10249365at2759"/>
<protein>
    <submittedName>
        <fullName evidence="12">Nitrate reductase</fullName>
    </submittedName>
</protein>
<dbReference type="GO" id="GO:0046872">
    <property type="term" value="F:metal ion binding"/>
    <property type="evidence" value="ECO:0007669"/>
    <property type="project" value="UniProtKB-KW"/>
</dbReference>
<keyword evidence="4" id="KW-0004">4Fe-4S</keyword>
<comment type="caution">
    <text evidence="12">The sequence shown here is derived from an EMBL/GenBank/DDBJ whole genome shotgun (WGS) entry which is preliminary data.</text>
</comment>
<dbReference type="AlphaFoldDB" id="A0A3A2ZJ20"/>
<accession>A0A3A2ZJ20</accession>
<dbReference type="Gene3D" id="2.20.25.90">
    <property type="entry name" value="ADC-like domains"/>
    <property type="match status" value="1"/>
</dbReference>
<feature type="domain" description="4Fe-4S Mo/W bis-MGD-type" evidence="11">
    <location>
        <begin position="39"/>
        <end position="95"/>
    </location>
</feature>
<dbReference type="InterPro" id="IPR041957">
    <property type="entry name" value="CT_Nitrate-R-NapA-like"/>
</dbReference>
<dbReference type="Pfam" id="PF01568">
    <property type="entry name" value="Molydop_binding"/>
    <property type="match status" value="1"/>
</dbReference>
<comment type="cofactor">
    <cofactor evidence="1">
        <name>Mo-bis(molybdopterin guanine dinucleotide)</name>
        <dbReference type="ChEBI" id="CHEBI:60539"/>
    </cofactor>
</comment>
<evidence type="ECO:0000256" key="6">
    <source>
        <dbReference type="ARBA" id="ARBA00022723"/>
    </source>
</evidence>
<dbReference type="STRING" id="2070753.A0A3A2ZJ20"/>
<keyword evidence="6" id="KW-0479">Metal-binding</keyword>
<dbReference type="EMBL" id="MVGC01000135">
    <property type="protein sequence ID" value="RJE23112.1"/>
    <property type="molecule type" value="Genomic_DNA"/>
</dbReference>
<reference evidence="13" key="1">
    <citation type="submission" date="2017-02" db="EMBL/GenBank/DDBJ databases">
        <authorList>
            <person name="Tafer H."/>
            <person name="Lopandic K."/>
        </authorList>
    </citation>
    <scope>NUCLEOTIDE SEQUENCE [LARGE SCALE GENOMIC DNA]</scope>
    <source>
        <strain evidence="13">CBS 366.77</strain>
    </source>
</reference>
<dbReference type="CDD" id="cd02791">
    <property type="entry name" value="MopB_CT_Nitrate-R-NapA-like"/>
    <property type="match status" value="1"/>
</dbReference>
<keyword evidence="5" id="KW-0500">Molybdenum</keyword>
<comment type="similarity">
    <text evidence="3">Belongs to the prokaryotic molybdopterin-containing oxidoreductase family. NasA/NapA/NarB subfamily.</text>
</comment>
<comment type="cofactor">
    <cofactor evidence="2">
        <name>[4Fe-4S] cluster</name>
        <dbReference type="ChEBI" id="CHEBI:49883"/>
    </cofactor>
</comment>
<evidence type="ECO:0000259" key="11">
    <source>
        <dbReference type="PROSITE" id="PS51669"/>
    </source>
</evidence>
<name>A0A3A2ZJ20_9EURO</name>
<dbReference type="InterPro" id="IPR050123">
    <property type="entry name" value="Prok_molybdopt-oxidoreductase"/>
</dbReference>
<dbReference type="PROSITE" id="PS51669">
    <property type="entry name" value="4FE4S_MOW_BIS_MGD"/>
    <property type="match status" value="1"/>
</dbReference>
<dbReference type="PANTHER" id="PTHR43105">
    <property type="entry name" value="RESPIRATORY NITRATE REDUCTASE"/>
    <property type="match status" value="1"/>
</dbReference>
<keyword evidence="13" id="KW-1185">Reference proteome</keyword>
<evidence type="ECO:0000256" key="3">
    <source>
        <dbReference type="ARBA" id="ARBA00008747"/>
    </source>
</evidence>
<evidence type="ECO:0000256" key="8">
    <source>
        <dbReference type="ARBA" id="ARBA00023004"/>
    </source>
</evidence>
<dbReference type="GO" id="GO:0016491">
    <property type="term" value="F:oxidoreductase activity"/>
    <property type="evidence" value="ECO:0007669"/>
    <property type="project" value="UniProtKB-KW"/>
</dbReference>
<dbReference type="PANTHER" id="PTHR43105:SF10">
    <property type="entry name" value="NADH-QUINONE OXIDOREDUCTASE SUBUNIT G"/>
    <property type="match status" value="1"/>
</dbReference>
<dbReference type="GO" id="GO:0043546">
    <property type="term" value="F:molybdopterin cofactor binding"/>
    <property type="evidence" value="ECO:0007669"/>
    <property type="project" value="InterPro"/>
</dbReference>
<evidence type="ECO:0000313" key="12">
    <source>
        <dbReference type="EMBL" id="RJE23112.1"/>
    </source>
</evidence>
<evidence type="ECO:0000256" key="5">
    <source>
        <dbReference type="ARBA" id="ARBA00022505"/>
    </source>
</evidence>
<sequence>MSERVYESRDSIKDIWGLRTPYKHEWPTRCDTHVTDTPDHWVQSACVLCSNGCGLDIGVKDGKMIGVRGRIVDRVNKGRLGPKGLHAWSSINHPDRLKYPFIRRNGKLERASWDEAMSLVVEKAQDIRSRLSNHGIGFYTTGQLFLEEYYVLAMVGKAGLNTLHMDGNTRLCTATAAASMRESFGSDGQPGSYTDIDFTDCLFLVGHNMAHTQTVLWSRILDRLEGPSPPKLIVVDPRVSDTAKKATIHLAPKVGTNVALLNGLQYLLFKNGWIDEEYVAKHVVGLEDLRKVVSQYPPEHVERITGVPISQLKEAAEIIGTTPSLLSTALQGVYQSNQATPAACQINNINLLRGMIGKAGSGILQMNGQPTAQNNRETGCDGEYPGFRNFQNKKHMREIADLWNIDLIRMPHWNEPTHIQNMLTFIENGSIEMFWVSGTNPLVSLPNLHRVRNLLTRPDLFVVVQDIFLTETAAIADVVLPAAQWGEKTGCFTNVDRTVHISHKAVAPPGEARADMDIFLDFSRRMGFRNKHGKPLIPYTTPEEIFNAWKQMSAGRPLDCSAMTYEKLTGGSGIQWPCTKEAPNGTERLFSDGKFYTDTDYCESYGHDLETGIPYTKAQYDAINPAGRAILKSAHYMPSFEEPNEQFPLRLSTGRNVFQFHTRTKTGRAKRLQEAYPEPIVQISERDAQSLQLTDGEMVVVRSRRGSVELPVKIGEINKGHVFIPFHFGYFDSNNERARAANELTIEQWDTVSKQPTFKSGAVRIEKCVQKEGGKQNHAPEEYNNAVKNVEKSKRNAESVSKSAEQAPRVRRLELWLGATYEALGMLIDIYKILIPRLVHDLEVQSGLDIMQRLTNDSLERLKPTVDKYSGSRQYGRNVATRLRDAAFLTTEDDKNDPYEALAALQSLDLFLTYIEGHLTALLPTSQALWDSGFVDAVVSAQSNIQRQKAWTSKHIKVKSPQTLLVPNAAPEDLLGGSPSLSGYSRS</sequence>
<keyword evidence="8" id="KW-0408">Iron</keyword>
<dbReference type="InterPro" id="IPR006963">
    <property type="entry name" value="Mopterin_OxRdtase_4Fe-4S_dom"/>
</dbReference>
<keyword evidence="7" id="KW-0560">Oxidoreductase</keyword>
<dbReference type="CDD" id="cd02754">
    <property type="entry name" value="MopB_Nitrate-R-NapA-like"/>
    <property type="match status" value="1"/>
</dbReference>
<dbReference type="Gene3D" id="2.40.40.20">
    <property type="match status" value="1"/>
</dbReference>
<keyword evidence="10" id="KW-0534">Nitrate assimilation</keyword>
<dbReference type="SMART" id="SM00926">
    <property type="entry name" value="Molybdop_Fe4S4"/>
    <property type="match status" value="1"/>
</dbReference>
<dbReference type="InterPro" id="IPR006657">
    <property type="entry name" value="MoPterin_dinucl-bd_dom"/>
</dbReference>
<dbReference type="Proteomes" id="UP000266188">
    <property type="component" value="Unassembled WGS sequence"/>
</dbReference>
<evidence type="ECO:0000313" key="13">
    <source>
        <dbReference type="Proteomes" id="UP000266188"/>
    </source>
</evidence>
<evidence type="ECO:0000256" key="7">
    <source>
        <dbReference type="ARBA" id="ARBA00023002"/>
    </source>
</evidence>
<evidence type="ECO:0000256" key="1">
    <source>
        <dbReference type="ARBA" id="ARBA00001942"/>
    </source>
</evidence>
<keyword evidence="9" id="KW-0411">Iron-sulfur</keyword>
<organism evidence="12 13">
    <name type="scientific">Aspergillus sclerotialis</name>
    <dbReference type="NCBI Taxonomy" id="2070753"/>
    <lineage>
        <taxon>Eukaryota</taxon>
        <taxon>Fungi</taxon>
        <taxon>Dikarya</taxon>
        <taxon>Ascomycota</taxon>
        <taxon>Pezizomycotina</taxon>
        <taxon>Eurotiomycetes</taxon>
        <taxon>Eurotiomycetidae</taxon>
        <taxon>Eurotiales</taxon>
        <taxon>Aspergillaceae</taxon>
        <taxon>Aspergillus</taxon>
        <taxon>Aspergillus subgen. Polypaecilum</taxon>
    </lineage>
</organism>
<proteinExistence type="inferred from homology"/>
<evidence type="ECO:0000256" key="9">
    <source>
        <dbReference type="ARBA" id="ARBA00023014"/>
    </source>
</evidence>
<dbReference type="GO" id="GO:0051539">
    <property type="term" value="F:4 iron, 4 sulfur cluster binding"/>
    <property type="evidence" value="ECO:0007669"/>
    <property type="project" value="UniProtKB-KW"/>
</dbReference>
<dbReference type="InterPro" id="IPR009010">
    <property type="entry name" value="Asp_de-COase-like_dom_sf"/>
</dbReference>
<dbReference type="Gene3D" id="3.40.228.10">
    <property type="entry name" value="Dimethylsulfoxide Reductase, domain 2"/>
    <property type="match status" value="1"/>
</dbReference>
<evidence type="ECO:0000256" key="4">
    <source>
        <dbReference type="ARBA" id="ARBA00022485"/>
    </source>
</evidence>
<evidence type="ECO:0000256" key="10">
    <source>
        <dbReference type="ARBA" id="ARBA00023063"/>
    </source>
</evidence>
<dbReference type="SUPFAM" id="SSF53706">
    <property type="entry name" value="Formate dehydrogenase/DMSO reductase, domains 1-3"/>
    <property type="match status" value="1"/>
</dbReference>
<dbReference type="Gene3D" id="3.40.50.740">
    <property type="match status" value="1"/>
</dbReference>
<dbReference type="InterPro" id="IPR006656">
    <property type="entry name" value="Mopterin_OxRdtase"/>
</dbReference>
<dbReference type="Pfam" id="PF00384">
    <property type="entry name" value="Molybdopterin"/>
    <property type="match status" value="1"/>
</dbReference>
<gene>
    <name evidence="12" type="ORF">PHISCL_04559</name>
</gene>
<dbReference type="Pfam" id="PF04879">
    <property type="entry name" value="Molybdop_Fe4S4"/>
    <property type="match status" value="1"/>
</dbReference>
<dbReference type="SUPFAM" id="SSF50692">
    <property type="entry name" value="ADC-like"/>
    <property type="match status" value="1"/>
</dbReference>
<dbReference type="GO" id="GO:0042128">
    <property type="term" value="P:nitrate assimilation"/>
    <property type="evidence" value="ECO:0007669"/>
    <property type="project" value="UniProtKB-KW"/>
</dbReference>
<evidence type="ECO:0000256" key="2">
    <source>
        <dbReference type="ARBA" id="ARBA00001966"/>
    </source>
</evidence>